<dbReference type="EMBL" id="KZ613468">
    <property type="protein sequence ID" value="PMD26368.1"/>
    <property type="molecule type" value="Genomic_DNA"/>
</dbReference>
<organism evidence="2 3">
    <name type="scientific">Hyaloscypha hepaticicola</name>
    <dbReference type="NCBI Taxonomy" id="2082293"/>
    <lineage>
        <taxon>Eukaryota</taxon>
        <taxon>Fungi</taxon>
        <taxon>Dikarya</taxon>
        <taxon>Ascomycota</taxon>
        <taxon>Pezizomycotina</taxon>
        <taxon>Leotiomycetes</taxon>
        <taxon>Helotiales</taxon>
        <taxon>Hyaloscyphaceae</taxon>
        <taxon>Hyaloscypha</taxon>
    </lineage>
</organism>
<protein>
    <submittedName>
        <fullName evidence="2">Uncharacterized protein</fullName>
    </submittedName>
</protein>
<evidence type="ECO:0000313" key="3">
    <source>
        <dbReference type="Proteomes" id="UP000235672"/>
    </source>
</evidence>
<gene>
    <name evidence="2" type="ORF">NA56DRAFT_641838</name>
</gene>
<dbReference type="OrthoDB" id="2251794at2759"/>
<feature type="chain" id="PRO_5014395221" evidence="1">
    <location>
        <begin position="18"/>
        <end position="121"/>
    </location>
</feature>
<reference evidence="2 3" key="1">
    <citation type="submission" date="2016-05" db="EMBL/GenBank/DDBJ databases">
        <title>A degradative enzymes factory behind the ericoid mycorrhizal symbiosis.</title>
        <authorList>
            <consortium name="DOE Joint Genome Institute"/>
            <person name="Martino E."/>
            <person name="Morin E."/>
            <person name="Grelet G."/>
            <person name="Kuo A."/>
            <person name="Kohler A."/>
            <person name="Daghino S."/>
            <person name="Barry K."/>
            <person name="Choi C."/>
            <person name="Cichocki N."/>
            <person name="Clum A."/>
            <person name="Copeland A."/>
            <person name="Hainaut M."/>
            <person name="Haridas S."/>
            <person name="Labutti K."/>
            <person name="Lindquist E."/>
            <person name="Lipzen A."/>
            <person name="Khouja H.-R."/>
            <person name="Murat C."/>
            <person name="Ohm R."/>
            <person name="Olson A."/>
            <person name="Spatafora J."/>
            <person name="Veneault-Fourrey C."/>
            <person name="Henrissat B."/>
            <person name="Grigoriev I."/>
            <person name="Martin F."/>
            <person name="Perotto S."/>
        </authorList>
    </citation>
    <scope>NUCLEOTIDE SEQUENCE [LARGE SCALE GENOMIC DNA]</scope>
    <source>
        <strain evidence="2 3">UAMH 7357</strain>
    </source>
</reference>
<feature type="signal peptide" evidence="1">
    <location>
        <begin position="1"/>
        <end position="17"/>
    </location>
</feature>
<dbReference type="Proteomes" id="UP000235672">
    <property type="component" value="Unassembled WGS sequence"/>
</dbReference>
<keyword evidence="1" id="KW-0732">Signal</keyword>
<dbReference type="AlphaFoldDB" id="A0A2J6QJE0"/>
<evidence type="ECO:0000256" key="1">
    <source>
        <dbReference type="SAM" id="SignalP"/>
    </source>
</evidence>
<dbReference type="STRING" id="1745343.A0A2J6QJE0"/>
<sequence length="121" mass="12663">MKLNNLILSLIANYAAAISIPENARNVGLEARYIGELCTAPVDGVDFVGTCEYTSWCSGRHGTSVANYCPGPNDVQCCIEPACASGAIGFCEITSTGCAGGIFVDGYCPGPNNYKCCSLDY</sequence>
<evidence type="ECO:0000313" key="2">
    <source>
        <dbReference type="EMBL" id="PMD26368.1"/>
    </source>
</evidence>
<keyword evidence="3" id="KW-1185">Reference proteome</keyword>
<accession>A0A2J6QJE0</accession>
<name>A0A2J6QJE0_9HELO</name>
<proteinExistence type="predicted"/>